<keyword evidence="2" id="KW-1185">Reference proteome</keyword>
<accession>A0A671E8I5</accession>
<reference evidence="1" key="5">
    <citation type="submission" date="2025-09" db="UniProtKB">
        <authorList>
            <consortium name="Ensembl"/>
        </authorList>
    </citation>
    <scope>IDENTIFICATION</scope>
</reference>
<protein>
    <submittedName>
        <fullName evidence="1">Uncharacterized protein</fullName>
    </submittedName>
</protein>
<proteinExistence type="predicted"/>
<dbReference type="Proteomes" id="UP000472240">
    <property type="component" value="Chromosome 1"/>
</dbReference>
<reference evidence="2" key="3">
    <citation type="submission" date="2018-12" db="EMBL/GenBank/DDBJ databases">
        <title>G10K-VGP greater horseshoe bat female genome, primary haplotype.</title>
        <authorList>
            <person name="Teeling E."/>
            <person name="Myers G."/>
            <person name="Vernes S."/>
            <person name="Pippel M."/>
            <person name="Winkler S."/>
            <person name="Fedrigo O."/>
            <person name="Rhie A."/>
            <person name="Koren S."/>
            <person name="Phillippy A."/>
            <person name="Lewin H."/>
            <person name="Damas J."/>
            <person name="Howe K."/>
            <person name="Mountcastle J."/>
            <person name="Jarvis E.D."/>
        </authorList>
    </citation>
    <scope>NUCLEOTIDE SEQUENCE [LARGE SCALE GENOMIC DNA]</scope>
</reference>
<reference evidence="1 2" key="1">
    <citation type="journal article" date="2015" name="Annu Rev Anim Biosci">
        <title>The Genome 10K Project: a way forward.</title>
        <authorList>
            <person name="Koepfli K.P."/>
            <person name="Paten B."/>
            <person name="O'Brien S.J."/>
            <person name="Koepfli K.P."/>
            <person name="Paten B."/>
            <person name="Antunes A."/>
            <person name="Belov K."/>
            <person name="Bustamante C."/>
            <person name="Castoe T.A."/>
            <person name="Clawson H."/>
            <person name="Crawford A.J."/>
            <person name="Diekhans M."/>
            <person name="Distel D."/>
            <person name="Durbin R."/>
            <person name="Earl D."/>
            <person name="Fujita M.K."/>
            <person name="Gamble T."/>
            <person name="Georges A."/>
            <person name="Gemmell N."/>
            <person name="Gilbert M.T."/>
            <person name="Graves J.M."/>
            <person name="Green R.E."/>
            <person name="Hickey G."/>
            <person name="Jarvis E.D."/>
            <person name="Johnson W."/>
            <person name="Komissarov A."/>
            <person name="Korf I."/>
            <person name="Kuhn R."/>
            <person name="Larkin D.M."/>
            <person name="Lewin H."/>
            <person name="Lopez J.V."/>
            <person name="Ma J."/>
            <person name="Marques-Bonet T."/>
            <person name="Miller W."/>
            <person name="Murphy R."/>
            <person name="Pevzner P."/>
            <person name="Shapiro B."/>
            <person name="Steiner C."/>
            <person name="Tamazian G."/>
            <person name="Venkatesh B."/>
            <person name="Wang J."/>
            <person name="Wayne R."/>
            <person name="Wiley E."/>
            <person name="Yang H."/>
            <person name="Zhang G."/>
            <person name="Haussler D."/>
            <person name="Ryder O."/>
            <person name="O'Brien S.J."/>
        </authorList>
    </citation>
    <scope>NUCLEOTIDE SEQUENCE</scope>
</reference>
<organism evidence="1 2">
    <name type="scientific">Rhinolophus ferrumequinum</name>
    <name type="common">Greater horseshoe bat</name>
    <dbReference type="NCBI Taxonomy" id="59479"/>
    <lineage>
        <taxon>Eukaryota</taxon>
        <taxon>Metazoa</taxon>
        <taxon>Chordata</taxon>
        <taxon>Craniata</taxon>
        <taxon>Vertebrata</taxon>
        <taxon>Euteleostomi</taxon>
        <taxon>Mammalia</taxon>
        <taxon>Eutheria</taxon>
        <taxon>Laurasiatheria</taxon>
        <taxon>Chiroptera</taxon>
        <taxon>Yinpterochiroptera</taxon>
        <taxon>Rhinolophoidea</taxon>
        <taxon>Rhinolophidae</taxon>
        <taxon>Rhinolophinae</taxon>
        <taxon>Rhinolophus</taxon>
    </lineage>
</organism>
<dbReference type="AlphaFoldDB" id="A0A671E8I5"/>
<evidence type="ECO:0000313" key="1">
    <source>
        <dbReference type="Ensembl" id="ENSRFEP00010008038.1"/>
    </source>
</evidence>
<name>A0A671E8I5_RHIFE</name>
<reference evidence="1 2" key="2">
    <citation type="journal article" date="2018" name="Annu Rev Anim Biosci">
        <title>Bat Biology, Genomes, and the Bat1K Project: To Generate Chromosome-Level Genomes for All Living Bat Species.</title>
        <authorList>
            <person name="Teeling E.C."/>
            <person name="Vernes S.C."/>
            <person name="Davalos L.M."/>
            <person name="Ray D.A."/>
            <person name="Gilbert M.T.P."/>
            <person name="Myers E."/>
        </authorList>
    </citation>
    <scope>NUCLEOTIDE SEQUENCE</scope>
</reference>
<evidence type="ECO:0000313" key="2">
    <source>
        <dbReference type="Proteomes" id="UP000472240"/>
    </source>
</evidence>
<sequence length="78" mass="8714">IKNLLKVLQMKINFRFSTKVTLFILSAVNLLSTDFSQNATFLLTEKCALKGDKINANNCHSFNVHGKLSSGAIQVTWQ</sequence>
<dbReference type="Ensembl" id="ENSRFET00010008844.1">
    <property type="protein sequence ID" value="ENSRFEP00010008038.1"/>
    <property type="gene ID" value="ENSRFEG00010005487.1"/>
</dbReference>
<dbReference type="GeneTree" id="ENSGT00980000202753"/>
<dbReference type="InParanoid" id="A0A671E8I5"/>
<reference evidence="1" key="4">
    <citation type="submission" date="2025-08" db="UniProtKB">
        <authorList>
            <consortium name="Ensembl"/>
        </authorList>
    </citation>
    <scope>IDENTIFICATION</scope>
</reference>